<reference evidence="2 3" key="1">
    <citation type="submission" date="2019-03" db="EMBL/GenBank/DDBJ databases">
        <title>Genomic Encyclopedia of Type Strains, Phase III (KMG-III): the genomes of soil and plant-associated and newly described type strains.</title>
        <authorList>
            <person name="Whitman W."/>
        </authorList>
    </citation>
    <scope>NUCLEOTIDE SEQUENCE [LARGE SCALE GENOMIC DNA]</scope>
    <source>
        <strain evidence="2 3">VKM Ac-2570</strain>
    </source>
</reference>
<evidence type="ECO:0000313" key="2">
    <source>
        <dbReference type="EMBL" id="TDW24142.1"/>
    </source>
</evidence>
<dbReference type="InterPro" id="IPR011009">
    <property type="entry name" value="Kinase-like_dom_sf"/>
</dbReference>
<sequence>MTTLSCDERDRLDTALHEIAAAAGIDPTGARLLRYTMNAVFYAPTADVVLRIAPSDHVREVRQTAAVASRFAELDLPTVRLAPGLREPIETSAWTATAWTYLPQPAGHRHELVDLASPLLSIHSIHHLELAIPEWDVIDRCENRVRKVADATGEAMDYLHAWANRELNLSILQVADRLLQRCTELRSTIAAAQWALPVSVIHGDAHAGNLLSTPLRVVLIDLDSVRVGPPEWDLVPAAHGVGRFADSYREYEDFASSYGFDLFSSPNWPVLRDVRDLQLVTSVIARLLGRPDVAEELGHRLRSYFAKDDAIWHRFK</sequence>
<dbReference type="RefSeq" id="WP_166678120.1">
    <property type="nucleotide sequence ID" value="NZ_SODF01000001.1"/>
</dbReference>
<proteinExistence type="predicted"/>
<dbReference type="Pfam" id="PF01636">
    <property type="entry name" value="APH"/>
    <property type="match status" value="1"/>
</dbReference>
<protein>
    <submittedName>
        <fullName evidence="2">Phosphotransferase family enzyme</fullName>
    </submittedName>
</protein>
<evidence type="ECO:0000313" key="3">
    <source>
        <dbReference type="Proteomes" id="UP000295447"/>
    </source>
</evidence>
<evidence type="ECO:0000259" key="1">
    <source>
        <dbReference type="Pfam" id="PF01636"/>
    </source>
</evidence>
<keyword evidence="2" id="KW-0808">Transferase</keyword>
<gene>
    <name evidence="2" type="ORF">EV650_3008</name>
</gene>
<name>A0A4R8A165_9ACTN</name>
<comment type="caution">
    <text evidence="2">The sequence shown here is derived from an EMBL/GenBank/DDBJ whole genome shotgun (WGS) entry which is preliminary data.</text>
</comment>
<accession>A0A4R8A165</accession>
<dbReference type="Proteomes" id="UP000295447">
    <property type="component" value="Unassembled WGS sequence"/>
</dbReference>
<dbReference type="InterPro" id="IPR002575">
    <property type="entry name" value="Aminoglycoside_PTrfase"/>
</dbReference>
<keyword evidence="3" id="KW-1185">Reference proteome</keyword>
<dbReference type="EMBL" id="SODF01000001">
    <property type="protein sequence ID" value="TDW24142.1"/>
    <property type="molecule type" value="Genomic_DNA"/>
</dbReference>
<dbReference type="Gene3D" id="1.10.510.10">
    <property type="entry name" value="Transferase(Phosphotransferase) domain 1"/>
    <property type="match status" value="1"/>
</dbReference>
<feature type="domain" description="Aminoglycoside phosphotransferase" evidence="1">
    <location>
        <begin position="44"/>
        <end position="270"/>
    </location>
</feature>
<dbReference type="GO" id="GO:0016740">
    <property type="term" value="F:transferase activity"/>
    <property type="evidence" value="ECO:0007669"/>
    <property type="project" value="UniProtKB-KW"/>
</dbReference>
<dbReference type="AlphaFoldDB" id="A0A4R8A165"/>
<organism evidence="2 3">
    <name type="scientific">Kribbella kalugense</name>
    <dbReference type="NCBI Taxonomy" id="2512221"/>
    <lineage>
        <taxon>Bacteria</taxon>
        <taxon>Bacillati</taxon>
        <taxon>Actinomycetota</taxon>
        <taxon>Actinomycetes</taxon>
        <taxon>Propionibacteriales</taxon>
        <taxon>Kribbellaceae</taxon>
        <taxon>Kribbella</taxon>
    </lineage>
</organism>
<dbReference type="SUPFAM" id="SSF56112">
    <property type="entry name" value="Protein kinase-like (PK-like)"/>
    <property type="match status" value="1"/>
</dbReference>